<dbReference type="GO" id="GO:0005096">
    <property type="term" value="F:GTPase activator activity"/>
    <property type="evidence" value="ECO:0007669"/>
    <property type="project" value="UniProtKB-KW"/>
</dbReference>
<accession>A0AAN7VZR4</accession>
<dbReference type="PANTHER" id="PTHR22957:SF502">
    <property type="entry name" value="SMALL G PROTEIN SIGNALING MODULATOR 2-RELATED"/>
    <property type="match status" value="1"/>
</dbReference>
<reference evidence="5" key="1">
    <citation type="submission" date="2023-07" db="EMBL/GenBank/DDBJ databases">
        <title>A draft genome of Kazachstania heterogenica Y-27499.</title>
        <authorList>
            <person name="Donic C."/>
            <person name="Kralova J.S."/>
            <person name="Fidel L."/>
            <person name="Ben-Dor S."/>
            <person name="Jung S."/>
        </authorList>
    </citation>
    <scope>NUCLEOTIDE SEQUENCE [LARGE SCALE GENOMIC DNA]</scope>
    <source>
        <strain evidence="5">Y27499</strain>
    </source>
</reference>
<keyword evidence="1" id="KW-0343">GTPase activation</keyword>
<dbReference type="AlphaFoldDB" id="A0AAN7VZR4"/>
<evidence type="ECO:0000256" key="2">
    <source>
        <dbReference type="SAM" id="MobiDB-lite"/>
    </source>
</evidence>
<dbReference type="EMBL" id="JAWIZZ010000059">
    <property type="protein sequence ID" value="KAK5774006.1"/>
    <property type="molecule type" value="Genomic_DNA"/>
</dbReference>
<dbReference type="Proteomes" id="UP001306508">
    <property type="component" value="Unassembled WGS sequence"/>
</dbReference>
<dbReference type="InterPro" id="IPR035969">
    <property type="entry name" value="Rab-GAP_TBC_sf"/>
</dbReference>
<name>A0AAN7VZR4_9SACH</name>
<keyword evidence="5" id="KW-1185">Reference proteome</keyword>
<dbReference type="PROSITE" id="PS50086">
    <property type="entry name" value="TBC_RABGAP"/>
    <property type="match status" value="1"/>
</dbReference>
<evidence type="ECO:0000256" key="1">
    <source>
        <dbReference type="ARBA" id="ARBA00022468"/>
    </source>
</evidence>
<gene>
    <name evidence="4" type="ORF">RI543_004764</name>
</gene>
<sequence>MTARLLFCKSQVYIHRSKDARDNLNGFIIITQNYEDGNNGVACAAGPSGSDSLLSWISITSLNNSQRAWLLKQEDKLIENVATNSYHSKKVIKMNSQILNCAKSNSIGSFSVSLHSLYSIEFRDPSPSGWWYGSILLHSLSPIEDSILPVLFFHDDLCPSTIKRQSLLKKSFDPFANTGNVYWGGIDLRNKISELVDLKRTQLDKSVWLINATLDDLRNFSSDKLNQTDLNSTSTNNNNNNNGSTISDQFWKKFEDTKWSVMSQIANATSKTGLLVSNLVKRHPVIQFIDRNRGNRYIKQMLENPRVQEVQNDFDSASIYLAKWALGVKEEVDRYQLNNRLNDTYRKLLTKDLGFDITGDTTFTPLEINKALERSFPLTKTKWDSFFDSQGRLCITINEIKDYIFHGGIDTMELRKEVWLFLLDVYPWDSSKDERDQILATLTETYQEYKNKWMFRVTSFDDTEEMVKEEEYWNDQVFRIDKDVLRNDRNIPLYHFNTVDGKPDKPKGNGNEDDSNPDNENPDNWSINNPHLLRLRDILKTYNVLNNNLGYVQGMCDLLSPIYYVFQDEVLAFWCFVKFMDRMERNFLRDQSGIRDQMLTLSELTTMMLPQLSEHLQRCDSSNLFFCFRMLLVWFKREFSFNDVCSIWEIFWTDYYTSQFQIFFMLAILQKNSQPITQHLNQFDQVIKFFNDLHNTMDWNDLMVRSELLFIRFQKLMNVMDRRTQQNYYHQQQQIPSGTDQEDEEEIITGITNDNGITTSGVELHEVDSNGEEHPVDQENEKKYSPNNSPYLQLLLKKTLIIQREPPRTHESVK</sequence>
<comment type="caution">
    <text evidence="4">The sequence shown here is derived from an EMBL/GenBank/DDBJ whole genome shotgun (WGS) entry which is preliminary data.</text>
</comment>
<evidence type="ECO:0000259" key="3">
    <source>
        <dbReference type="PROSITE" id="PS50086"/>
    </source>
</evidence>
<dbReference type="InterPro" id="IPR000195">
    <property type="entry name" value="Rab-GAP-TBC_dom"/>
</dbReference>
<dbReference type="Pfam" id="PF00566">
    <property type="entry name" value="RabGAP-TBC"/>
    <property type="match status" value="1"/>
</dbReference>
<evidence type="ECO:0000313" key="4">
    <source>
        <dbReference type="EMBL" id="KAK5774006.1"/>
    </source>
</evidence>
<feature type="compositionally biased region" description="Acidic residues" evidence="2">
    <location>
        <begin position="511"/>
        <end position="521"/>
    </location>
</feature>
<organism evidence="4 5">
    <name type="scientific">Arxiozyma heterogenica</name>
    <dbReference type="NCBI Taxonomy" id="278026"/>
    <lineage>
        <taxon>Eukaryota</taxon>
        <taxon>Fungi</taxon>
        <taxon>Dikarya</taxon>
        <taxon>Ascomycota</taxon>
        <taxon>Saccharomycotina</taxon>
        <taxon>Saccharomycetes</taxon>
        <taxon>Saccharomycetales</taxon>
        <taxon>Saccharomycetaceae</taxon>
        <taxon>Arxiozyma</taxon>
    </lineage>
</organism>
<protein>
    <recommendedName>
        <fullName evidence="3">Rab-GAP TBC domain-containing protein</fullName>
    </recommendedName>
</protein>
<dbReference type="PANTHER" id="PTHR22957">
    <property type="entry name" value="TBC1 DOMAIN FAMILY MEMBER GTPASE-ACTIVATING PROTEIN"/>
    <property type="match status" value="1"/>
</dbReference>
<proteinExistence type="predicted"/>
<feature type="region of interest" description="Disordered" evidence="2">
    <location>
        <begin position="768"/>
        <end position="788"/>
    </location>
</feature>
<feature type="compositionally biased region" description="Basic and acidic residues" evidence="2">
    <location>
        <begin position="768"/>
        <end position="784"/>
    </location>
</feature>
<dbReference type="SMART" id="SM00164">
    <property type="entry name" value="TBC"/>
    <property type="match status" value="1"/>
</dbReference>
<dbReference type="Gene3D" id="1.10.8.270">
    <property type="entry name" value="putative rabgap domain of human tbc1 domain family member 14 like domains"/>
    <property type="match status" value="1"/>
</dbReference>
<feature type="region of interest" description="Disordered" evidence="2">
    <location>
        <begin position="497"/>
        <end position="525"/>
    </location>
</feature>
<feature type="domain" description="Rab-GAP TBC" evidence="3">
    <location>
        <begin position="409"/>
        <end position="655"/>
    </location>
</feature>
<evidence type="ECO:0000313" key="5">
    <source>
        <dbReference type="Proteomes" id="UP001306508"/>
    </source>
</evidence>
<dbReference type="Gene3D" id="1.10.472.80">
    <property type="entry name" value="Ypt/Rab-GAP domain of gyp1p, domain 3"/>
    <property type="match status" value="1"/>
</dbReference>
<dbReference type="SUPFAM" id="SSF47923">
    <property type="entry name" value="Ypt/Rab-GAP domain of gyp1p"/>
    <property type="match status" value="2"/>
</dbReference>